<dbReference type="InterPro" id="IPR000601">
    <property type="entry name" value="PKD_dom"/>
</dbReference>
<evidence type="ECO:0000313" key="30">
    <source>
        <dbReference type="Proteomes" id="UP000694850"/>
    </source>
</evidence>
<keyword evidence="9" id="KW-0106">Calcium</keyword>
<dbReference type="Gene3D" id="2.60.60.20">
    <property type="entry name" value="PLAT/LH2 domain"/>
    <property type="match status" value="1"/>
</dbReference>
<sequence>MWPSWRCNSSIVAPYSLKMEISDCIIRPLCSAKDVNKKLPPGPCVLPTNVKAGAWIEATKLSLRAATKLSLLCPTSHFLTCPRSSAGVLLGASHSQSLSTTQSGPRKPCFLSPCPPGTIPARDSSVVVNPVTQRLPETDTQASLNLGFRLQMISEGSLCLVIDFGDTSEIQIRIRNMSEEITVTAYHQYMKEGIYMLKAVIYPEFYGTKVEVGPYFVEIVHEVVSVFMNSSSVHEDEVLIFVDSHTKQKSTVIMHHFPPISSYNVSFTSQNQVGDSQPWPCVTVWYKMQPVSVYTNGTVFATDVDITFVAVTKEMSPLEFEWHFGEDLPVRTTSRSIKKKFHIPQRYCVMVKASNGITSVVSEPHPISVQKKIVANRLSSTSSALVNASVTFECRINFGTDVAYLWNFGDGTVSLGNSINTHIYSREGEFTVAVLAFNDISSTLLKKQIFIVHTPCQPPPVKNMGPGKVQVWRSQPVRLGVTFEAAILCDISQGLSYTWSIMKSDGSHVSLPPSVDNHRQTISLPSYFLEYGNYTAVAKVQVEGSVVYSTYSVGVDVRMRAPVSVVSEGTHLFVPKTPTSTISLSGSQSYDPDNPGIPLRYHWRCAPTGAPGHPCFDVPAPTGLNSKAQIISFAATDLSDGYDQFVVTLTVSSGSRTSTEAQVFLSLRSKLTIRFIHISRINFKNSFVNWNEELSLQAMCEDCGDMHNLSYSWDLFLVNATEQNSIEAVELLDSSRFGAILKLSESNPLLVEPNTADSCLATTALSLDPLQNATGKYAPSTMGRHSQVSAMGVHQVFDAIADASAQQDAYFEAYYDDIQEAIPSEGRQPGNSINFPESESSRSDDKSPSDGDNLVSPFHSTDNAVPSLMIDWPKSLISPAIFQGYTSTGIMEQTVTLKPFSLRRGETYVIQASLASKHILLGKAQLYLTVNRGPQDVACQVQPHHGHEAHTIFSIFCMSGKLDFHYEFSYRIGNSSKRTLYHGRDAQYYFALPAGEPLDSYRVMVFTEITDGEGSKLQPCAVAVTVLPRYHRNVASVNYCIGEDLYNSSLKNLSILLLMGSYLEIRNYITMITRILSCLAKENRGPLCGQWSRIQDAFISSVCKLDFADQEEIINSIIMLRDLINFPNKLSFMSAVLILKYTRILLSQNQLSGRFVTDRKLMLELIFLVSGVLEVSDHEKLRNVDYLREEGIKIISDFLLSSLSVSSELQVHTGTGEMEFQACLHYSIQNTIQSVGSVQVHLPSDLAVQSPAKTDIQKPCYISLLILFKKSLYPGGPAPGQVGGVVSLRLYNCSSRQPFSRRWLQTPVTVEFGEEDDLDNRRNKTTYVLSRDKINFHQFIGLSENSQEYLQIRIKFSKTITRAFPIMLLVRFSKKPTPSDFLVKHIYLWDEQIAQIYVPAASLKDVSLGYLTLLDADYDRTPPNKYLVKEVNYTVDFQWIQCLFWDKNKWKSNTFPPQPGTFPEKINCSYNHLTTFTLVRRKLNASFERSDISKLQSCPENKIPIIFIVLFMILYAFLVTKSKQVDHHEKNKSGYIFLQESTSPDQQLYAIVIDTGFRAPAQLTAKVYIVLYGKNGLSETKELYCPEKPLFERNSRHTFILSVPGHLGPLWKIRLWHNNCGPSPGWYISHLLVKELHTGQSWCFPAECWLAAGQGDGRVERELIPLHQGLGFWKLLYTKFTEYLEDVHIWISVYSRPSYSCYLHTQRLTVSFSLLCMYSCLTAALTATQQEKLSLDIGITYITHDSFRTGLLCTLVASPGALLLSLLFRFSQCNTSDFFTGNDSDQKADPAPSKGLADLISQRQRVLPSWVGSAAWAVCAMVSIACGLGTGVLGYRFDSTQCVRWLHLLFLSVVSCAFVTQPLMICMMALGFAWKRKDDKAFYAESLYDATKDLESELEQLSQTRVPFFSRCDIPDSASEFEKILAIRQRARLLRWAHPPSMAQLRATKERMRKENHARSALRDFFMYTLMLVLLMFITYGKFSWEEYALNQAIRNEFTRNPTNSFSGLRSTDDWWEWSLTRFLDGLYGTDVQEAQSRALGGKCYLIGTSVIKQLNVSPNSLCKLPSPFSALIKDFPSACSPKFREPVNHYMTEPANQKVTPSHPKGCMVKEYCTLHLGRTRPEAHTALTNLRANQWIGRGTKAVSLHFTLYNAPTQLLTSVSLRADMTPTGHLLPSSWVESVSVFLSDSALRYLLMVPELVFLVLNLVHLCFQLYSMIEKGILNYWRKPSNWLELSVVGLGLAYYAVSSHLVILAENVIDQFHKGFFQEFVDLSLIASWNQRMRWLQGILLFLLTLKSISLLGTSRTMAFCSSVLHHSLSSIIMPGLTGVLMVAVHSHLCRFLFYSLAPRSTFGDSSHVLPFRFLGRNRREAFSGLSKSNQWVTACYYGPIFTVMTTLWLTMLRGSFMIFTRKRKSFQSKCPVRLKDAISHTWGKALIFLGLERPRLEETQLVENHNYYLDEISDLLNELLLKINGLSESLHLSVLDKQSKGKVEAKAEDNPLVGVSAYQATRGLAYVSYDKAETASDLL</sequence>
<evidence type="ECO:0000313" key="31">
    <source>
        <dbReference type="RefSeq" id="XP_007942335.1"/>
    </source>
</evidence>
<evidence type="ECO:0000256" key="2">
    <source>
        <dbReference type="ARBA" id="ARBA00007200"/>
    </source>
</evidence>
<evidence type="ECO:0000256" key="5">
    <source>
        <dbReference type="ARBA" id="ARBA00022568"/>
    </source>
</evidence>
<comment type="caution">
    <text evidence="23">Lacks conserved residue(s) required for the propagation of feature annotation.</text>
</comment>
<evidence type="ECO:0000256" key="24">
    <source>
        <dbReference type="SAM" id="MobiDB-lite"/>
    </source>
</evidence>
<keyword evidence="15" id="KW-0325">Glycoprotein</keyword>
<dbReference type="Pfam" id="PF08016">
    <property type="entry name" value="PKD_channel"/>
    <property type="match status" value="1"/>
</dbReference>
<dbReference type="Pfam" id="PF02010">
    <property type="entry name" value="REJ"/>
    <property type="match status" value="2"/>
</dbReference>
<dbReference type="CDD" id="cd01752">
    <property type="entry name" value="PLAT_polycystin"/>
    <property type="match status" value="1"/>
</dbReference>
<reference evidence="31" key="1">
    <citation type="submission" date="2025-08" db="UniProtKB">
        <authorList>
            <consortium name="RefSeq"/>
        </authorList>
    </citation>
    <scope>IDENTIFICATION</scope>
</reference>
<dbReference type="InterPro" id="IPR014010">
    <property type="entry name" value="REJ_dom"/>
</dbReference>
<evidence type="ECO:0000256" key="9">
    <source>
        <dbReference type="ARBA" id="ARBA00022837"/>
    </source>
</evidence>
<dbReference type="CDD" id="cd00146">
    <property type="entry name" value="PKD"/>
    <property type="match status" value="1"/>
</dbReference>
<evidence type="ECO:0000259" key="26">
    <source>
        <dbReference type="PROSITE" id="PS50093"/>
    </source>
</evidence>
<keyword evidence="16" id="KW-0966">Cell projection</keyword>
<feature type="transmembrane region" description="Helical" evidence="25">
    <location>
        <begin position="1961"/>
        <end position="1981"/>
    </location>
</feature>
<dbReference type="Pfam" id="PF01477">
    <property type="entry name" value="PLAT"/>
    <property type="match status" value="1"/>
</dbReference>
<dbReference type="Pfam" id="PF20519">
    <property type="entry name" value="Polycystin_dom"/>
    <property type="match status" value="1"/>
</dbReference>
<evidence type="ECO:0000256" key="13">
    <source>
        <dbReference type="ARBA" id="ARBA00023136"/>
    </source>
</evidence>
<dbReference type="InterPro" id="IPR001024">
    <property type="entry name" value="PLAT/LH2_dom"/>
</dbReference>
<evidence type="ECO:0000259" key="29">
    <source>
        <dbReference type="PROSITE" id="PS51111"/>
    </source>
</evidence>
<dbReference type="Gene3D" id="2.60.40.10">
    <property type="entry name" value="Immunoglobulins"/>
    <property type="match status" value="2"/>
</dbReference>
<feature type="transmembrane region" description="Helical" evidence="25">
    <location>
        <begin position="1708"/>
        <end position="1727"/>
    </location>
</feature>
<dbReference type="PANTHER" id="PTHR46730:SF4">
    <property type="entry name" value="POLYCYSTIC KIDNEY DISEASE PROTEIN 1-LIKE 1"/>
    <property type="match status" value="1"/>
</dbReference>
<feature type="transmembrane region" description="Helical" evidence="25">
    <location>
        <begin position="2323"/>
        <end position="2345"/>
    </location>
</feature>
<feature type="transmembrane region" description="Helical" evidence="25">
    <location>
        <begin position="2388"/>
        <end position="2411"/>
    </location>
</feature>
<dbReference type="InterPro" id="IPR046791">
    <property type="entry name" value="Polycystin_dom"/>
</dbReference>
<feature type="domain" description="REJ" evidence="29">
    <location>
        <begin position="456"/>
        <end position="1322"/>
    </location>
</feature>
<dbReference type="PROSITE" id="PS51111">
    <property type="entry name" value="REJ"/>
    <property type="match status" value="1"/>
</dbReference>
<feature type="domain" description="PKD" evidence="26">
    <location>
        <begin position="373"/>
        <end position="443"/>
    </location>
</feature>
<comment type="subunit">
    <text evidence="19">Heterodimer. Interacts with PKD2 to form a calcium channel. Interacts with PKD2L1; to form ciliary calcium channel. May interact with GNA12, GNAS, GNAI1 and GNAI2.</text>
</comment>
<gene>
    <name evidence="31" type="primary">PKD1L1</name>
</gene>
<evidence type="ECO:0000256" key="14">
    <source>
        <dbReference type="ARBA" id="ARBA00023157"/>
    </source>
</evidence>
<evidence type="ECO:0000256" key="25">
    <source>
        <dbReference type="SAM" id="Phobius"/>
    </source>
</evidence>
<dbReference type="Proteomes" id="UP000694850">
    <property type="component" value="Unplaced"/>
</dbReference>
<keyword evidence="12" id="KW-0969">Cilium</keyword>
<evidence type="ECO:0000256" key="22">
    <source>
        <dbReference type="ARBA" id="ARBA00082084"/>
    </source>
</evidence>
<keyword evidence="30" id="KW-1185">Reference proteome</keyword>
<dbReference type="SMART" id="SM00308">
    <property type="entry name" value="LH2"/>
    <property type="match status" value="1"/>
</dbReference>
<dbReference type="GO" id="GO:0060170">
    <property type="term" value="C:ciliary membrane"/>
    <property type="evidence" value="ECO:0007669"/>
    <property type="project" value="UniProtKB-SubCell"/>
</dbReference>
<dbReference type="SMART" id="SM00089">
    <property type="entry name" value="PKD"/>
    <property type="match status" value="2"/>
</dbReference>
<keyword evidence="6" id="KW-0107">Calcium channel</keyword>
<evidence type="ECO:0000256" key="17">
    <source>
        <dbReference type="ARBA" id="ARBA00023303"/>
    </source>
</evidence>
<comment type="similarity">
    <text evidence="2">Belongs to the polycystin family.</text>
</comment>
<evidence type="ECO:0000256" key="20">
    <source>
        <dbReference type="ARBA" id="ARBA00073797"/>
    </source>
</evidence>
<keyword evidence="7 25" id="KW-0812">Transmembrane</keyword>
<dbReference type="SUPFAM" id="SSF49723">
    <property type="entry name" value="Lipase/lipooxygenase domain (PLAT/LH2 domain)"/>
    <property type="match status" value="1"/>
</dbReference>
<keyword evidence="14" id="KW-1015">Disulfide bond</keyword>
<feature type="transmembrane region" description="Helical" evidence="25">
    <location>
        <begin position="1503"/>
        <end position="1520"/>
    </location>
</feature>
<evidence type="ECO:0000256" key="16">
    <source>
        <dbReference type="ARBA" id="ARBA00023273"/>
    </source>
</evidence>
<evidence type="ECO:0000256" key="3">
    <source>
        <dbReference type="ARBA" id="ARBA00022448"/>
    </source>
</evidence>
<evidence type="ECO:0000256" key="11">
    <source>
        <dbReference type="ARBA" id="ARBA00023065"/>
    </source>
</evidence>
<feature type="transmembrane region" description="Helical" evidence="25">
    <location>
        <begin position="1810"/>
        <end position="1833"/>
    </location>
</feature>
<dbReference type="InterPro" id="IPR057244">
    <property type="entry name" value="GAIN_B"/>
</dbReference>
<dbReference type="InterPro" id="IPR002859">
    <property type="entry name" value="PKD/REJ-like"/>
</dbReference>
<evidence type="ECO:0000256" key="1">
    <source>
        <dbReference type="ARBA" id="ARBA00004272"/>
    </source>
</evidence>
<keyword evidence="3" id="KW-0813">Transport</keyword>
<evidence type="ECO:0000256" key="8">
    <source>
        <dbReference type="ARBA" id="ARBA00022737"/>
    </source>
</evidence>
<keyword evidence="11" id="KW-0406">Ion transport</keyword>
<keyword evidence="10 25" id="KW-1133">Transmembrane helix</keyword>
<dbReference type="InterPro" id="IPR013122">
    <property type="entry name" value="PKD1_2_channel"/>
</dbReference>
<proteinExistence type="inferred from homology"/>
<keyword evidence="8" id="KW-0677">Repeat</keyword>
<dbReference type="InterPro" id="IPR035986">
    <property type="entry name" value="PKD_dom_sf"/>
</dbReference>
<dbReference type="PROSITE" id="PS50095">
    <property type="entry name" value="PLAT"/>
    <property type="match status" value="1"/>
</dbReference>
<evidence type="ECO:0000256" key="15">
    <source>
        <dbReference type="ARBA" id="ARBA00023180"/>
    </source>
</evidence>
<evidence type="ECO:0000256" key="7">
    <source>
        <dbReference type="ARBA" id="ARBA00022692"/>
    </source>
</evidence>
<feature type="transmembrane region" description="Helical" evidence="25">
    <location>
        <begin position="1747"/>
        <end position="1768"/>
    </location>
</feature>
<dbReference type="CTD" id="168507"/>
<comment type="subcellular location">
    <subcellularLocation>
        <location evidence="1">Cell projection</location>
        <location evidence="1">Cilium membrane</location>
        <topology evidence="1">Multi-pass membrane protein</topology>
    </subcellularLocation>
</comment>
<comment type="function">
    <text evidence="18">Component of a calcium-permeant ion channel formed by PKD1L2 and PKD1L1 in primary cilia, where it controls cilium calcium concentration, without affecting cytoplasmic calcium concentration, and regulates sonic hedgehog/SHH signaling and GLI2 transcription. The PKD1L1:PKD2L1 channel complex is mechanosensitive only at high pressures and is highly temperature sensitive. Also involved in left/right axis specification downstream of nodal flow by forming a complex with PKD2 in cilia to facilitate flow detection in left/right patterning. May function as a G-protein-coupled receptor.</text>
</comment>
<dbReference type="OrthoDB" id="10044145at2759"/>
<evidence type="ECO:0000256" key="19">
    <source>
        <dbReference type="ARBA" id="ARBA00063851"/>
    </source>
</evidence>
<dbReference type="FunFam" id="2.60.60.20:FF:000017">
    <property type="entry name" value="Polycystin 1 like 1, transient receptor potential channel interacting"/>
    <property type="match status" value="1"/>
</dbReference>
<evidence type="ECO:0000259" key="27">
    <source>
        <dbReference type="PROSITE" id="PS50095"/>
    </source>
</evidence>
<keyword evidence="13 25" id="KW-0472">Membrane</keyword>
<feature type="region of interest" description="Disordered" evidence="24">
    <location>
        <begin position="822"/>
        <end position="858"/>
    </location>
</feature>
<keyword evidence="5" id="KW-0109">Calcium transport</keyword>
<feature type="compositionally biased region" description="Basic and acidic residues" evidence="24">
    <location>
        <begin position="839"/>
        <end position="849"/>
    </location>
</feature>
<dbReference type="PANTHER" id="PTHR46730">
    <property type="entry name" value="POLYCYSTIN-1"/>
    <property type="match status" value="1"/>
</dbReference>
<dbReference type="GO" id="GO:0005262">
    <property type="term" value="F:calcium channel activity"/>
    <property type="evidence" value="ECO:0007669"/>
    <property type="project" value="UniProtKB-KW"/>
</dbReference>
<dbReference type="InterPro" id="IPR013783">
    <property type="entry name" value="Ig-like_fold"/>
</dbReference>
<organism evidence="30 31">
    <name type="scientific">Orycteropus afer afer</name>
    <dbReference type="NCBI Taxonomy" id="1230840"/>
    <lineage>
        <taxon>Eukaryota</taxon>
        <taxon>Metazoa</taxon>
        <taxon>Chordata</taxon>
        <taxon>Craniata</taxon>
        <taxon>Vertebrata</taxon>
        <taxon>Euteleostomi</taxon>
        <taxon>Mammalia</taxon>
        <taxon>Eutheria</taxon>
        <taxon>Afrotheria</taxon>
        <taxon>Tubulidentata</taxon>
        <taxon>Orycteropodidae</taxon>
        <taxon>Orycteropus</taxon>
    </lineage>
</organism>
<evidence type="ECO:0000256" key="6">
    <source>
        <dbReference type="ARBA" id="ARBA00022673"/>
    </source>
</evidence>
<dbReference type="PROSITE" id="PS50093">
    <property type="entry name" value="PKD"/>
    <property type="match status" value="1"/>
</dbReference>
<feature type="transmembrane region" description="Helical" evidence="25">
    <location>
        <begin position="2191"/>
        <end position="2213"/>
    </location>
</feature>
<name>A0A8B7A2Z7_ORYAF</name>
<evidence type="ECO:0000256" key="4">
    <source>
        <dbReference type="ARBA" id="ARBA00022475"/>
    </source>
</evidence>
<dbReference type="FunFam" id="2.60.40.10:FF:000825">
    <property type="entry name" value="Polycystin 1, transient receptor potential channel interacting"/>
    <property type="match status" value="1"/>
</dbReference>
<dbReference type="GeneID" id="103199797"/>
<keyword evidence="17" id="KW-0407">Ion channel</keyword>
<feature type="transmembrane region" description="Helical" evidence="25">
    <location>
        <begin position="2233"/>
        <end position="2256"/>
    </location>
</feature>
<evidence type="ECO:0000256" key="12">
    <source>
        <dbReference type="ARBA" id="ARBA00023069"/>
    </source>
</evidence>
<protein>
    <recommendedName>
        <fullName evidence="20">Polycystin-1-like protein 1</fullName>
    </recommendedName>
    <alternativeName>
        <fullName evidence="22">PC1-like 1 protein</fullName>
    </alternativeName>
    <alternativeName>
        <fullName evidence="21">Polycystic kidney disease protein 1-like 1</fullName>
    </alternativeName>
</protein>
<evidence type="ECO:0000259" key="28">
    <source>
        <dbReference type="PROSITE" id="PS50221"/>
    </source>
</evidence>
<dbReference type="InterPro" id="IPR022409">
    <property type="entry name" value="PKD/Chitinase_dom"/>
</dbReference>
<dbReference type="InterPro" id="IPR036392">
    <property type="entry name" value="PLAT/LH2_dom_sf"/>
</dbReference>
<accession>A0A8B7A2Z7</accession>
<dbReference type="SUPFAM" id="SSF49299">
    <property type="entry name" value="PKD domain"/>
    <property type="match status" value="2"/>
</dbReference>
<dbReference type="PROSITE" id="PS50221">
    <property type="entry name" value="GAIN_B"/>
    <property type="match status" value="1"/>
</dbReference>
<evidence type="ECO:0000256" key="10">
    <source>
        <dbReference type="ARBA" id="ARBA00022989"/>
    </source>
</evidence>
<dbReference type="InterPro" id="IPR042060">
    <property type="entry name" value="PLAT_polycystin1"/>
</dbReference>
<dbReference type="Pfam" id="PF00801">
    <property type="entry name" value="PKD"/>
    <property type="match status" value="1"/>
</dbReference>
<feature type="transmembrane region" description="Helical" evidence="25">
    <location>
        <begin position="2286"/>
        <end position="2303"/>
    </location>
</feature>
<feature type="domain" description="GAIN-B" evidence="28">
    <location>
        <begin position="1338"/>
        <end position="1486"/>
    </location>
</feature>
<evidence type="ECO:0000256" key="21">
    <source>
        <dbReference type="ARBA" id="ARBA00081200"/>
    </source>
</evidence>
<feature type="transmembrane region" description="Helical" evidence="25">
    <location>
        <begin position="1845"/>
        <end position="1874"/>
    </location>
</feature>
<evidence type="ECO:0000256" key="18">
    <source>
        <dbReference type="ARBA" id="ARBA00054690"/>
    </source>
</evidence>
<evidence type="ECO:0000256" key="23">
    <source>
        <dbReference type="PROSITE-ProRule" id="PRU00152"/>
    </source>
</evidence>
<dbReference type="RefSeq" id="XP_007942335.1">
    <property type="nucleotide sequence ID" value="XM_007944144.1"/>
</dbReference>
<keyword evidence="4" id="KW-1003">Cell membrane</keyword>
<feature type="domain" description="PLAT" evidence="27">
    <location>
        <begin position="1547"/>
        <end position="1664"/>
    </location>
</feature>